<feature type="transmembrane region" description="Helical" evidence="2">
    <location>
        <begin position="168"/>
        <end position="191"/>
    </location>
</feature>
<organism evidence="4 5">
    <name type="scientific">Thermocatellispora tengchongensis</name>
    <dbReference type="NCBI Taxonomy" id="1073253"/>
    <lineage>
        <taxon>Bacteria</taxon>
        <taxon>Bacillati</taxon>
        <taxon>Actinomycetota</taxon>
        <taxon>Actinomycetes</taxon>
        <taxon>Streptosporangiales</taxon>
        <taxon>Streptosporangiaceae</taxon>
        <taxon>Thermocatellispora</taxon>
    </lineage>
</organism>
<dbReference type="RefSeq" id="WP_185047709.1">
    <property type="nucleotide sequence ID" value="NZ_BAABIX010000013.1"/>
</dbReference>
<evidence type="ECO:0000256" key="2">
    <source>
        <dbReference type="SAM" id="Phobius"/>
    </source>
</evidence>
<dbReference type="Proteomes" id="UP000578449">
    <property type="component" value="Unassembled WGS sequence"/>
</dbReference>
<gene>
    <name evidence="4" type="ORF">HNP84_000582</name>
</gene>
<dbReference type="Gene3D" id="2.60.40.2880">
    <property type="entry name" value="MmpS1-5, C-terminal soluble domain"/>
    <property type="match status" value="1"/>
</dbReference>
<comment type="caution">
    <text evidence="4">The sequence shown here is derived from an EMBL/GenBank/DDBJ whole genome shotgun (WGS) entry which is preliminary data.</text>
</comment>
<feature type="domain" description="DUF1707" evidence="3">
    <location>
        <begin position="5"/>
        <end position="57"/>
    </location>
</feature>
<dbReference type="InterPro" id="IPR012551">
    <property type="entry name" value="DUF1707_SHOCT-like"/>
</dbReference>
<keyword evidence="2" id="KW-1133">Transmembrane helix</keyword>
<dbReference type="AlphaFoldDB" id="A0A840NQM1"/>
<reference evidence="4 5" key="1">
    <citation type="submission" date="2020-08" db="EMBL/GenBank/DDBJ databases">
        <title>Genomic Encyclopedia of Type Strains, Phase IV (KMG-IV): sequencing the most valuable type-strain genomes for metagenomic binning, comparative biology and taxonomic classification.</title>
        <authorList>
            <person name="Goeker M."/>
        </authorList>
    </citation>
    <scope>NUCLEOTIDE SEQUENCE [LARGE SCALE GENOMIC DNA]</scope>
    <source>
        <strain evidence="4 5">DSM 45615</strain>
    </source>
</reference>
<accession>A0A840NQM1</accession>
<name>A0A840NQM1_9ACTN</name>
<keyword evidence="2" id="KW-0472">Membrane</keyword>
<evidence type="ECO:0000256" key="1">
    <source>
        <dbReference type="SAM" id="MobiDB-lite"/>
    </source>
</evidence>
<dbReference type="InterPro" id="IPR038468">
    <property type="entry name" value="MmpS_C"/>
</dbReference>
<protein>
    <recommendedName>
        <fullName evidence="3">DUF1707 domain-containing protein</fullName>
    </recommendedName>
</protein>
<evidence type="ECO:0000313" key="5">
    <source>
        <dbReference type="Proteomes" id="UP000578449"/>
    </source>
</evidence>
<feature type="region of interest" description="Disordered" evidence="1">
    <location>
        <begin position="73"/>
        <end position="93"/>
    </location>
</feature>
<keyword evidence="2" id="KW-0812">Transmembrane</keyword>
<feature type="transmembrane region" description="Helical" evidence="2">
    <location>
        <begin position="130"/>
        <end position="156"/>
    </location>
</feature>
<proteinExistence type="predicted"/>
<evidence type="ECO:0000313" key="4">
    <source>
        <dbReference type="EMBL" id="MBB5130894.1"/>
    </source>
</evidence>
<dbReference type="Pfam" id="PF08044">
    <property type="entry name" value="DUF1707"/>
    <property type="match status" value="1"/>
</dbReference>
<keyword evidence="5" id="KW-1185">Reference proteome</keyword>
<dbReference type="EMBL" id="JACHGN010000001">
    <property type="protein sequence ID" value="MBB5130894.1"/>
    <property type="molecule type" value="Genomic_DNA"/>
</dbReference>
<sequence>MQPHIRVSDAERERACAILREHYALGRLNSQELPTRVGAAQAAVTWGDLYDLMRDLPPIPGMPLEPAAPPPPAAAFMPPAPPPPPTAYAPPPGPYATHAFPPPRYAPPPPPLAHYAPPRPSSSAEKLQSAAWVCFGLGFFTCGLAWAPAAVLAVMASNDRKRGTVGPVGGRITAVLLASILGTLVLLGLIFSAAGSDPDEEYEYTRTHTVELSVVGGDDATLTSVETRVDYQESLEEDVPAPFHSTVQDVTEADDLAVIAQAETDDEGKSLSPITCTITVDGRIVAKDTAPKGSDGSCRAEYYDFD</sequence>
<evidence type="ECO:0000259" key="3">
    <source>
        <dbReference type="Pfam" id="PF08044"/>
    </source>
</evidence>